<dbReference type="PANTHER" id="PTHR43611">
    <property type="entry name" value="ALPHA-D-GLUCOSE 1-PHOSPHATE PHOSPHATASE"/>
    <property type="match status" value="1"/>
</dbReference>
<feature type="non-terminal residue" evidence="1">
    <location>
        <position position="96"/>
    </location>
</feature>
<dbReference type="NCBIfam" id="TIGR01549">
    <property type="entry name" value="HAD-SF-IA-v1"/>
    <property type="match status" value="1"/>
</dbReference>
<evidence type="ECO:0008006" key="2">
    <source>
        <dbReference type="Google" id="ProtNLM"/>
    </source>
</evidence>
<dbReference type="NCBIfam" id="TIGR01509">
    <property type="entry name" value="HAD-SF-IA-v3"/>
    <property type="match status" value="1"/>
</dbReference>
<dbReference type="AlphaFoldDB" id="X0Z7W8"/>
<dbReference type="InterPro" id="IPR006439">
    <property type="entry name" value="HAD-SF_hydro_IA"/>
</dbReference>
<dbReference type="SUPFAM" id="SSF56784">
    <property type="entry name" value="HAD-like"/>
    <property type="match status" value="1"/>
</dbReference>
<proteinExistence type="predicted"/>
<dbReference type="Pfam" id="PF00702">
    <property type="entry name" value="Hydrolase"/>
    <property type="match status" value="1"/>
</dbReference>
<name>X0Z7W8_9ZZZZ</name>
<protein>
    <recommendedName>
        <fullName evidence="2">FCP1 homology domain-containing protein</fullName>
    </recommendedName>
</protein>
<gene>
    <name evidence="1" type="ORF">S01H4_20534</name>
</gene>
<organism evidence="1">
    <name type="scientific">marine sediment metagenome</name>
    <dbReference type="NCBI Taxonomy" id="412755"/>
    <lineage>
        <taxon>unclassified sequences</taxon>
        <taxon>metagenomes</taxon>
        <taxon>ecological metagenomes</taxon>
    </lineage>
</organism>
<dbReference type="EMBL" id="BART01009239">
    <property type="protein sequence ID" value="GAG65209.1"/>
    <property type="molecule type" value="Genomic_DNA"/>
</dbReference>
<comment type="caution">
    <text evidence="1">The sequence shown here is derived from an EMBL/GenBank/DDBJ whole genome shotgun (WGS) entry which is preliminary data.</text>
</comment>
<accession>X0Z7W8</accession>
<dbReference type="Gene3D" id="3.40.50.1000">
    <property type="entry name" value="HAD superfamily/HAD-like"/>
    <property type="match status" value="1"/>
</dbReference>
<sequence length="96" mass="11195">MEEIIERFHHAGYIISLMSNTYDIHARSNELRGFYDAFDNLFLSNEIGLVKPNIEKYKHVLNKLNTKPKECIFIDDKIANLIPARELGIIVVRFES</sequence>
<reference evidence="1" key="1">
    <citation type="journal article" date="2014" name="Front. Microbiol.">
        <title>High frequency of phylogenetically diverse reductive dehalogenase-homologous genes in deep subseafloor sedimentary metagenomes.</title>
        <authorList>
            <person name="Kawai M."/>
            <person name="Futagami T."/>
            <person name="Toyoda A."/>
            <person name="Takaki Y."/>
            <person name="Nishi S."/>
            <person name="Hori S."/>
            <person name="Arai W."/>
            <person name="Tsubouchi T."/>
            <person name="Morono Y."/>
            <person name="Uchiyama I."/>
            <person name="Ito T."/>
            <person name="Fujiyama A."/>
            <person name="Inagaki F."/>
            <person name="Takami H."/>
        </authorList>
    </citation>
    <scope>NUCLEOTIDE SEQUENCE</scope>
    <source>
        <strain evidence="1">Expedition CK06-06</strain>
    </source>
</reference>
<dbReference type="PANTHER" id="PTHR43611:SF3">
    <property type="entry name" value="FLAVIN MONONUCLEOTIDE HYDROLASE 1, CHLOROPLATIC"/>
    <property type="match status" value="1"/>
</dbReference>
<dbReference type="InterPro" id="IPR036412">
    <property type="entry name" value="HAD-like_sf"/>
</dbReference>
<evidence type="ECO:0000313" key="1">
    <source>
        <dbReference type="EMBL" id="GAG65209.1"/>
    </source>
</evidence>
<dbReference type="InterPro" id="IPR023214">
    <property type="entry name" value="HAD_sf"/>
</dbReference>
<dbReference type="PRINTS" id="PR00413">
    <property type="entry name" value="HADHALOGNASE"/>
</dbReference>